<comment type="caution">
    <text evidence="1">The sequence shown here is derived from an EMBL/GenBank/DDBJ whole genome shotgun (WGS) entry which is preliminary data.</text>
</comment>
<proteinExistence type="predicted"/>
<organism evidence="1">
    <name type="scientific">marine sediment metagenome</name>
    <dbReference type="NCBI Taxonomy" id="412755"/>
    <lineage>
        <taxon>unclassified sequences</taxon>
        <taxon>metagenomes</taxon>
        <taxon>ecological metagenomes</taxon>
    </lineage>
</organism>
<gene>
    <name evidence="1" type="ORF">LCGC14_2035740</name>
</gene>
<accession>A0A0F9ETA9</accession>
<protein>
    <submittedName>
        <fullName evidence="1">Uncharacterized protein</fullName>
    </submittedName>
</protein>
<reference evidence="1" key="1">
    <citation type="journal article" date="2015" name="Nature">
        <title>Complex archaea that bridge the gap between prokaryotes and eukaryotes.</title>
        <authorList>
            <person name="Spang A."/>
            <person name="Saw J.H."/>
            <person name="Jorgensen S.L."/>
            <person name="Zaremba-Niedzwiedzka K."/>
            <person name="Martijn J."/>
            <person name="Lind A.E."/>
            <person name="van Eijk R."/>
            <person name="Schleper C."/>
            <person name="Guy L."/>
            <person name="Ettema T.J."/>
        </authorList>
    </citation>
    <scope>NUCLEOTIDE SEQUENCE</scope>
</reference>
<feature type="non-terminal residue" evidence="1">
    <location>
        <position position="1"/>
    </location>
</feature>
<sequence length="718" mass="80033">KREPWYQPFKYAWRDIKGLFGEEPEITEERARRKQQLVGLPWVEKTRIWREEAQALRGEPRHGEKALASLAYLSGEGITPEAPSWVPTVEKARLKALEYPPLKWLPAEKIKETMERPEVEMALTASMFVPPFWGVAGVGGVLPKAIKGLKKPPPAPVGAKRIIRTTKQQDIQETARILANKLKASGVPEGDIVDLLDVYKISVDITETRASLTFEQLRNLTEESITEGNVRKLTRRILGKKFGVPDNEVDLVLEGGSRVNPKLDIKLAESRAREIDNLVKSNLPTRKDILDSLNRRLLTIPKPPVAPKAIPEVVEAVPPVKPPDALSKTRAMWDEPFKPAPVPIVEKAKSAYVKFQEETLDSFARGNRQAGIARAVFLKQTGQKLPPQLDFEIQAAILRSADNAGIQRYMDTAVKAGDTLGKGINPQEIETYLHLKHSIDIVKAKGAERLIAGKIKGVAEAEEGLVKLAQELGPENFARVEASAAVWRDSAAELLARDVREGFITKDLHDVLREMYPWYTPTKYQEVLMAQTEGVGGRAISVTKSGLKRLSEVGLEEARERPTVSLLRQEIQASSRVHRNRTAKALIENMQLDPELAGQIKRVTKARPVAMVEGEVILRRPPGEIRGTISVMENGKRVVYEVPEWAERMAKGFGNLGLGEMYGLFRAVQMPFRNLFVTYNPAFMSVNAIFDTMTVMTTRGVMPTKVLANLAKNLQGII</sequence>
<evidence type="ECO:0000313" key="1">
    <source>
        <dbReference type="EMBL" id="KKL77353.1"/>
    </source>
</evidence>
<name>A0A0F9ETA9_9ZZZZ</name>
<dbReference type="EMBL" id="LAZR01023774">
    <property type="protein sequence ID" value="KKL77353.1"/>
    <property type="molecule type" value="Genomic_DNA"/>
</dbReference>
<feature type="non-terminal residue" evidence="1">
    <location>
        <position position="718"/>
    </location>
</feature>
<dbReference type="AlphaFoldDB" id="A0A0F9ETA9"/>